<dbReference type="InterPro" id="IPR027417">
    <property type="entry name" value="P-loop_NTPase"/>
</dbReference>
<dbReference type="SMART" id="SM00248">
    <property type="entry name" value="ANK"/>
    <property type="match status" value="3"/>
</dbReference>
<feature type="repeat" description="ANK" evidence="2">
    <location>
        <begin position="880"/>
        <end position="912"/>
    </location>
</feature>
<name>A0A2V1EFB6_9PLEO</name>
<dbReference type="InterPro" id="IPR036770">
    <property type="entry name" value="Ankyrin_rpt-contain_sf"/>
</dbReference>
<keyword evidence="6" id="KW-1185">Reference proteome</keyword>
<dbReference type="Gene3D" id="1.25.40.20">
    <property type="entry name" value="Ankyrin repeat-containing domain"/>
    <property type="match status" value="2"/>
</dbReference>
<feature type="domain" description="Nephrocystin 3-like N-terminal" evidence="4">
    <location>
        <begin position="268"/>
        <end position="421"/>
    </location>
</feature>
<evidence type="ECO:0000256" key="1">
    <source>
        <dbReference type="ARBA" id="ARBA00022737"/>
    </source>
</evidence>
<evidence type="ECO:0000313" key="5">
    <source>
        <dbReference type="EMBL" id="PVI08160.1"/>
    </source>
</evidence>
<dbReference type="Proteomes" id="UP000244855">
    <property type="component" value="Unassembled WGS sequence"/>
</dbReference>
<dbReference type="Gene3D" id="3.40.50.300">
    <property type="entry name" value="P-loop containing nucleotide triphosphate hydrolases"/>
    <property type="match status" value="1"/>
</dbReference>
<dbReference type="PROSITE" id="PS50088">
    <property type="entry name" value="ANK_REPEAT"/>
    <property type="match status" value="3"/>
</dbReference>
<accession>A0A2V1EFB6</accession>
<keyword evidence="1" id="KW-0677">Repeat</keyword>
<dbReference type="SUPFAM" id="SSF52540">
    <property type="entry name" value="P-loop containing nucleoside triphosphate hydrolases"/>
    <property type="match status" value="1"/>
</dbReference>
<dbReference type="AlphaFoldDB" id="A0A2V1EFB6"/>
<dbReference type="PROSITE" id="PS50297">
    <property type="entry name" value="ANK_REP_REGION"/>
    <property type="match status" value="2"/>
</dbReference>
<keyword evidence="2" id="KW-0040">ANK repeat</keyword>
<dbReference type="STRING" id="97972.A0A2V1EFB6"/>
<dbReference type="InterPro" id="IPR002110">
    <property type="entry name" value="Ankyrin_rpt"/>
</dbReference>
<reference evidence="5 6" key="1">
    <citation type="journal article" date="2018" name="Sci. Rep.">
        <title>Comparative genomics provides insights into the lifestyle and reveals functional heterogeneity of dark septate endophytic fungi.</title>
        <authorList>
            <person name="Knapp D.G."/>
            <person name="Nemeth J.B."/>
            <person name="Barry K."/>
            <person name="Hainaut M."/>
            <person name="Henrissat B."/>
            <person name="Johnson J."/>
            <person name="Kuo A."/>
            <person name="Lim J.H.P."/>
            <person name="Lipzen A."/>
            <person name="Nolan M."/>
            <person name="Ohm R.A."/>
            <person name="Tamas L."/>
            <person name="Grigoriev I.V."/>
            <person name="Spatafora J.W."/>
            <person name="Nagy L.G."/>
            <person name="Kovacs G.M."/>
        </authorList>
    </citation>
    <scope>NUCLEOTIDE SEQUENCE [LARGE SCALE GENOMIC DNA]</scope>
    <source>
        <strain evidence="5 6">DSE2036</strain>
    </source>
</reference>
<dbReference type="Pfam" id="PF24883">
    <property type="entry name" value="NPHP3_N"/>
    <property type="match status" value="1"/>
</dbReference>
<evidence type="ECO:0000259" key="4">
    <source>
        <dbReference type="Pfam" id="PF24883"/>
    </source>
</evidence>
<organism evidence="5 6">
    <name type="scientific">Periconia macrospinosa</name>
    <dbReference type="NCBI Taxonomy" id="97972"/>
    <lineage>
        <taxon>Eukaryota</taxon>
        <taxon>Fungi</taxon>
        <taxon>Dikarya</taxon>
        <taxon>Ascomycota</taxon>
        <taxon>Pezizomycotina</taxon>
        <taxon>Dothideomycetes</taxon>
        <taxon>Pleosporomycetidae</taxon>
        <taxon>Pleosporales</taxon>
        <taxon>Massarineae</taxon>
        <taxon>Periconiaceae</taxon>
        <taxon>Periconia</taxon>
    </lineage>
</organism>
<dbReference type="Pfam" id="PF12796">
    <property type="entry name" value="Ank_2"/>
    <property type="match status" value="1"/>
</dbReference>
<dbReference type="PANTHER" id="PTHR10039">
    <property type="entry name" value="AMELOGENIN"/>
    <property type="match status" value="1"/>
</dbReference>
<proteinExistence type="predicted"/>
<dbReference type="Pfam" id="PF22939">
    <property type="entry name" value="WHD_GPIID"/>
    <property type="match status" value="1"/>
</dbReference>
<dbReference type="SUPFAM" id="SSF48403">
    <property type="entry name" value="Ankyrin repeat"/>
    <property type="match status" value="1"/>
</dbReference>
<feature type="repeat" description="ANK" evidence="2">
    <location>
        <begin position="812"/>
        <end position="834"/>
    </location>
</feature>
<dbReference type="InterPro" id="IPR054471">
    <property type="entry name" value="GPIID_WHD"/>
</dbReference>
<dbReference type="InterPro" id="IPR056884">
    <property type="entry name" value="NPHP3-like_N"/>
</dbReference>
<dbReference type="EMBL" id="KZ805301">
    <property type="protein sequence ID" value="PVI08160.1"/>
    <property type="molecule type" value="Genomic_DNA"/>
</dbReference>
<gene>
    <name evidence="5" type="ORF">DM02DRAFT_579308</name>
</gene>
<sequence length="927" mass="102833">MSNVVANASRLKPEIRLAQAVSQFEADLSDKHKTAFRTLKSQSHNSPPGPSDVMRLTAEMDCQMSRKAGGRCFGPRFTNFLQGVQQFAALGDVVVGGSQNMIACGVWSLVRMSLLSIVSFSSYVEKLSALFMDIGRSAPRYQEMALLYPQSRSLQSQLCEYFIVAVGLCRHLFAYTQKLPFRQFASALNDSDLKTFQADLARWASSIKEEIALIEVQENSRFRALFSTLSKSTAHQQKLAANLRVLDYCSQYDYETAWKQARKVGSSSLFVSLAEYQEWKDCASSCTLLYTGKLGSGKSVLLANIVDDLNICAENDMVAVAYFFCRYDIPRSLTARTILGSLARQLLRTIPDLSMVAEACEEETCSTESTERVLELLCHGYPSGHKAYFVLDGLDECGQGEREAVAQGLEKIQQSLDLRLLTSFRLEPNNGLEAFTERLANTRTASIPEDNPDIEAFIEAELDRCLESKKLVIGDPTLILDIQDALVNRSQGMFLWVALQIQSLCEMRTDEAIRDALADLPKDLSETFSRILHKSGGLGQSYQTRILQLIVAASRPLTADELREALSVVPGDTVWTPSRLINDVHSALSCCGCLLTLDEEEATVRFIHHSVKQFLLNESHDLNKMAITGEKAQRAMADIVVTYLSYGVFGTELSTTRVPPVRIQSAPSNVVRAVVGSSGTSQNLALKLLRSRKRPDFDISKTLAEARRPFQSNTVQEFCFYSYAKAHWPHHICYVSGQLETMYDLSVRLINRWVPESDVLSSTQETGTDIHRSGGQQRTATRRWSTSENGHEAVVNLLSSTSEVDVDTKDVHGQTPLWWAAEKGHEAVVKLLLSTDRAKTEGKDDKGQTPLSRAAANGHKAVVKLLLSTRRVNIKAKDKYGETPLSKAAANGHQAVVELLEAYDPNLSFENPRRLSTITTIPQPSST</sequence>
<dbReference type="OrthoDB" id="7464126at2759"/>
<evidence type="ECO:0000259" key="3">
    <source>
        <dbReference type="Pfam" id="PF22939"/>
    </source>
</evidence>
<evidence type="ECO:0000313" key="6">
    <source>
        <dbReference type="Proteomes" id="UP000244855"/>
    </source>
</evidence>
<evidence type="ECO:0000256" key="2">
    <source>
        <dbReference type="PROSITE-ProRule" id="PRU00023"/>
    </source>
</evidence>
<feature type="domain" description="GPI inositol-deacylase winged helix" evidence="3">
    <location>
        <begin position="539"/>
        <end position="621"/>
    </location>
</feature>
<feature type="repeat" description="ANK" evidence="2">
    <location>
        <begin position="846"/>
        <end position="868"/>
    </location>
</feature>
<dbReference type="PANTHER" id="PTHR10039:SF10">
    <property type="entry name" value="NACHT DOMAIN-CONTAINING PROTEIN"/>
    <property type="match status" value="1"/>
</dbReference>
<protein>
    <submittedName>
        <fullName evidence="5">Uncharacterized protein</fullName>
    </submittedName>
</protein>